<evidence type="ECO:0000256" key="5">
    <source>
        <dbReference type="RuleBase" id="RU364035"/>
    </source>
</evidence>
<evidence type="ECO:0000256" key="3">
    <source>
        <dbReference type="ARBA" id="ARBA00023132"/>
    </source>
</evidence>
<dbReference type="AlphaFoldDB" id="A0A1W0WQ00"/>
<dbReference type="GO" id="GO:0006606">
    <property type="term" value="P:protein import into nucleus"/>
    <property type="evidence" value="ECO:0007669"/>
    <property type="project" value="TreeGrafter"/>
</dbReference>
<dbReference type="OrthoDB" id="1918363at2759"/>
<dbReference type="GO" id="GO:0005643">
    <property type="term" value="C:nuclear pore"/>
    <property type="evidence" value="ECO:0007669"/>
    <property type="project" value="UniProtKB-SubCell"/>
</dbReference>
<comment type="similarity">
    <text evidence="2 5">Belongs to the nucleoporin interacting component (NIC) family.</text>
</comment>
<dbReference type="InterPro" id="IPR007231">
    <property type="entry name" value="Nucleoporin_int_Nup93/Nic96"/>
</dbReference>
<name>A0A1W0WQ00_HYPEX</name>
<protein>
    <recommendedName>
        <fullName evidence="5">Nuclear pore protein</fullName>
    </recommendedName>
</protein>
<keyword evidence="5" id="KW-0509">mRNA transport</keyword>
<accession>A0A1W0WQ00</accession>
<comment type="subcellular location">
    <subcellularLocation>
        <location evidence="1 5">Nucleus</location>
        <location evidence="1 5">Nuclear pore complex</location>
    </subcellularLocation>
</comment>
<keyword evidence="5" id="KW-0813">Transport</keyword>
<proteinExistence type="inferred from homology"/>
<dbReference type="GO" id="GO:0017056">
    <property type="term" value="F:structural constituent of nuclear pore"/>
    <property type="evidence" value="ECO:0007669"/>
    <property type="project" value="InterPro"/>
</dbReference>
<dbReference type="Pfam" id="PF04097">
    <property type="entry name" value="Nic96"/>
    <property type="match status" value="1"/>
</dbReference>
<evidence type="ECO:0000256" key="1">
    <source>
        <dbReference type="ARBA" id="ARBA00004567"/>
    </source>
</evidence>
<dbReference type="Proteomes" id="UP000192578">
    <property type="component" value="Unassembled WGS sequence"/>
</dbReference>
<keyword evidence="5" id="KW-0472">Membrane</keyword>
<dbReference type="GO" id="GO:0016973">
    <property type="term" value="P:poly(A)+ mRNA export from nucleus"/>
    <property type="evidence" value="ECO:0007669"/>
    <property type="project" value="TreeGrafter"/>
</dbReference>
<evidence type="ECO:0000256" key="6">
    <source>
        <dbReference type="SAM" id="MobiDB-lite"/>
    </source>
</evidence>
<evidence type="ECO:0000256" key="2">
    <source>
        <dbReference type="ARBA" id="ARBA00010186"/>
    </source>
</evidence>
<evidence type="ECO:0000313" key="8">
    <source>
        <dbReference type="Proteomes" id="UP000192578"/>
    </source>
</evidence>
<dbReference type="PANTHER" id="PTHR11225">
    <property type="entry name" value="NUCLEAR PORE COMPLEX PROTEIN NUP93 NUCLEOPORIN NUP93 DEAD EYE PROTEIN"/>
    <property type="match status" value="1"/>
</dbReference>
<sequence length="858" mass="96716">MSSFRLHEPSSTMDWKDITSTSSFSPLTTPSKNFFAMKGKPTGANTATTAAKSWKNPNLSMTPLDNSHIQQPGRYVSVIEKLQELARQGGMEIATARRPQAAIYIAPLPKDISRFLEKTRHEFTESLLESERGFAKSVQESSQQTALREESEKFRGHVTRDLLTVATSGMADMLRKHRDRREELKTFSRLDPTRVVGDRTMTDEEESFCRTLREVNEAIICKRPVNPAENFSNLVGVSGNHHASQLWRAFTALTSPFEHPKSTPNSPEKFRLSRLFAESLVNRSRQYLENSAYESHLSHASSSSSSNMAAADLVRFCAKSHLTKLKLAQPSLTSGGEQPVWALIYYSLRLGLSKVSLDFVETGDDSTQDIRRYLVEYDRQRGWLSDGSRSELEKAYRRLGGANLDVFKKAVYAVLSKTETNETFPGVTSTVSDWLWMKLSQVSLAGKGFTLIKLQEQVKEKFDSNASDDAECFLVYILTGLFELALERLAENTKYLIHAVHMAVCLQHSDILITSNDSQEGGDSPIGLDFIALIKSHVRPFRKQTPEAAVEYYFHLAPFPALCAIDVRSDHPFRSMFELCLYKLARDTRSAWKIFGVLEDAGEDAGEDVRLRRGVVHKFLTDPEGLMVAVAKAFETEGRFEEALVLLELAGQQRMLLQALLRILSAILVVPVEDAKRKSVYAVATASAKRLKKSIEEEKLIGNVFILLDLITFIDTFDRKQYHQAVVIMKELRIVPVDADKVLEAVDNYKSILLTDVRRCVPEMTLYTMRALVSWFAVEREKTHGYRVLSRSALEYLSSSQLMDSTISHGNELQIDQLRETFRQYCLAVLEFAQSIPSPQLPDLLETLVKLESTISGP</sequence>
<dbReference type="PANTHER" id="PTHR11225:SF4">
    <property type="entry name" value="NUCLEAR PORE COMPLEX PROTEIN NUP93"/>
    <property type="match status" value="1"/>
</dbReference>
<keyword evidence="3 5" id="KW-0906">Nuclear pore complex</keyword>
<evidence type="ECO:0000256" key="4">
    <source>
        <dbReference type="ARBA" id="ARBA00023242"/>
    </source>
</evidence>
<reference evidence="8" key="1">
    <citation type="submission" date="2017-01" db="EMBL/GenBank/DDBJ databases">
        <title>Comparative genomics of anhydrobiosis in the tardigrade Hypsibius dujardini.</title>
        <authorList>
            <person name="Yoshida Y."/>
            <person name="Koutsovoulos G."/>
            <person name="Laetsch D."/>
            <person name="Stevens L."/>
            <person name="Kumar S."/>
            <person name="Horikawa D."/>
            <person name="Ishino K."/>
            <person name="Komine S."/>
            <person name="Tomita M."/>
            <person name="Blaxter M."/>
            <person name="Arakawa K."/>
        </authorList>
    </citation>
    <scope>NUCLEOTIDE SEQUENCE [LARGE SCALE GENOMIC DNA]</scope>
    <source>
        <strain evidence="8">Z151</strain>
    </source>
</reference>
<keyword evidence="8" id="KW-1185">Reference proteome</keyword>
<dbReference type="EMBL" id="MTYJ01000063">
    <property type="protein sequence ID" value="OQV17285.1"/>
    <property type="molecule type" value="Genomic_DNA"/>
</dbReference>
<keyword evidence="5" id="KW-0811">Translocation</keyword>
<keyword evidence="5" id="KW-0653">Protein transport</keyword>
<organism evidence="7 8">
    <name type="scientific">Hypsibius exemplaris</name>
    <name type="common">Freshwater tardigrade</name>
    <dbReference type="NCBI Taxonomy" id="2072580"/>
    <lineage>
        <taxon>Eukaryota</taxon>
        <taxon>Metazoa</taxon>
        <taxon>Ecdysozoa</taxon>
        <taxon>Tardigrada</taxon>
        <taxon>Eutardigrada</taxon>
        <taxon>Parachela</taxon>
        <taxon>Hypsibioidea</taxon>
        <taxon>Hypsibiidae</taxon>
        <taxon>Hypsibius</taxon>
    </lineage>
</organism>
<keyword evidence="4 5" id="KW-0539">Nucleus</keyword>
<evidence type="ECO:0000313" key="7">
    <source>
        <dbReference type="EMBL" id="OQV17285.1"/>
    </source>
</evidence>
<comment type="caution">
    <text evidence="7">The sequence shown here is derived from an EMBL/GenBank/DDBJ whole genome shotgun (WGS) entry which is preliminary data.</text>
</comment>
<gene>
    <name evidence="7" type="ORF">BV898_08683</name>
</gene>
<feature type="region of interest" description="Disordered" evidence="6">
    <location>
        <begin position="1"/>
        <end position="22"/>
    </location>
</feature>